<organism evidence="2 3">
    <name type="scientific">Ramlibacter terrae</name>
    <dbReference type="NCBI Taxonomy" id="2732511"/>
    <lineage>
        <taxon>Bacteria</taxon>
        <taxon>Pseudomonadati</taxon>
        <taxon>Pseudomonadota</taxon>
        <taxon>Betaproteobacteria</taxon>
        <taxon>Burkholderiales</taxon>
        <taxon>Comamonadaceae</taxon>
        <taxon>Ramlibacter</taxon>
    </lineage>
</organism>
<dbReference type="InterPro" id="IPR032875">
    <property type="entry name" value="Succ_CoA_lig_flav_dom"/>
</dbReference>
<dbReference type="PANTHER" id="PTHR42793:SF4">
    <property type="entry name" value="BLL6376 PROTEIN"/>
    <property type="match status" value="1"/>
</dbReference>
<dbReference type="SUPFAM" id="SSF52210">
    <property type="entry name" value="Succinyl-CoA synthetase domains"/>
    <property type="match status" value="2"/>
</dbReference>
<dbReference type="InterPro" id="IPR016102">
    <property type="entry name" value="Succinyl-CoA_synth-like"/>
</dbReference>
<dbReference type="Proteomes" id="UP000500826">
    <property type="component" value="Chromosome"/>
</dbReference>
<keyword evidence="3" id="KW-1185">Reference proteome</keyword>
<accession>A0ABX6P7R8</accession>
<evidence type="ECO:0000313" key="3">
    <source>
        <dbReference type="Proteomes" id="UP000500826"/>
    </source>
</evidence>
<dbReference type="PANTHER" id="PTHR42793">
    <property type="entry name" value="COA BINDING DOMAIN CONTAINING PROTEIN"/>
    <property type="match status" value="1"/>
</dbReference>
<feature type="domain" description="Succinyl-CoA synthetase-like flavodoxin" evidence="1">
    <location>
        <begin position="5"/>
        <end position="113"/>
    </location>
</feature>
<dbReference type="EMBL" id="CP053418">
    <property type="protein sequence ID" value="QJW85161.1"/>
    <property type="molecule type" value="Genomic_DNA"/>
</dbReference>
<evidence type="ECO:0000313" key="2">
    <source>
        <dbReference type="EMBL" id="QJW85161.1"/>
    </source>
</evidence>
<sequence>MSILQWVSTGNESDVDAGEVLHSMALDPDIDVILVYLEGVRDGARLRAALEAARLQRKPVVAIKVGRTAAGRDAAASHTASLTGEDRVFDAICRNFGVHRADSVEELLDVAYAALHAIRHCRMPRNPSTVILSPSGGFAVHMTDQAEQLGPELPPPPPAVRQAILDMVPYASAANPVDITGRC</sequence>
<proteinExistence type="predicted"/>
<evidence type="ECO:0000259" key="1">
    <source>
        <dbReference type="Pfam" id="PF13607"/>
    </source>
</evidence>
<protein>
    <recommendedName>
        <fullName evidence="1">Succinyl-CoA synthetase-like flavodoxin domain-containing protein</fullName>
    </recommendedName>
</protein>
<dbReference type="Pfam" id="PF13607">
    <property type="entry name" value="Succ_CoA_lig"/>
    <property type="match status" value="1"/>
</dbReference>
<reference evidence="2 3" key="1">
    <citation type="submission" date="2020-05" db="EMBL/GenBank/DDBJ databases">
        <title>Ramlibacter rhizophilus sp. nov., isolated from rhizosphere soil of national flower Mugunghwa from South Korea.</title>
        <authorList>
            <person name="Zheng-Fei Y."/>
            <person name="Huan T."/>
        </authorList>
    </citation>
    <scope>NUCLEOTIDE SEQUENCE [LARGE SCALE GENOMIC DNA]</scope>
    <source>
        <strain evidence="2 3">H242</strain>
    </source>
</reference>
<gene>
    <name evidence="2" type="ORF">HK414_22145</name>
</gene>
<dbReference type="Gene3D" id="3.40.50.261">
    <property type="entry name" value="Succinyl-CoA synthetase domains"/>
    <property type="match status" value="2"/>
</dbReference>
<name>A0ABX6P7R8_9BURK</name>